<feature type="domain" description="Sulfatase N-terminal" evidence="3">
    <location>
        <begin position="7"/>
        <end position="158"/>
    </location>
</feature>
<sequence>MTRVCADRWFLSVSFAGPHDPFAVTAQMAAAVTGRDWPAAVDSDNKTPLCEPAAGAPSHARVRCNYAAMMENLDRLFGVVLDAAAARGNSVDRDTVVCFFSDHGEMLNDHNYTDKSQPWQGAIAVPLVCAGPGIRRNASVDVPMATVDIGATMLDFAGAERDSGMTALSFRGLLEGADPQTRNRTVVLSGLQSYDFGAPPDPNMDIYDKFGVLTYNFRLAVAEFDGTPYKFVCCKGRCPGAPSPVGKPDADGYTRLLYDTAADPFDMHDVKAKLPHVAEKLRAALPVEHGFKCSRAAS</sequence>
<dbReference type="Gene3D" id="3.40.720.10">
    <property type="entry name" value="Alkaline Phosphatase, subunit A"/>
    <property type="match status" value="1"/>
</dbReference>
<dbReference type="PANTHER" id="PTHR45953">
    <property type="entry name" value="IDURONATE 2-SULFATASE"/>
    <property type="match status" value="1"/>
</dbReference>
<dbReference type="InterPro" id="IPR000917">
    <property type="entry name" value="Sulfatase_N"/>
</dbReference>
<gene>
    <name evidence="4" type="ORF">CPOL0286_LOCUS745</name>
</gene>
<dbReference type="PANTHER" id="PTHR45953:SF1">
    <property type="entry name" value="IDURONATE 2-SULFATASE"/>
    <property type="match status" value="1"/>
</dbReference>
<evidence type="ECO:0000256" key="1">
    <source>
        <dbReference type="ARBA" id="ARBA00022723"/>
    </source>
</evidence>
<name>A0A7S4HCV6_9EUKA</name>
<dbReference type="GO" id="GO:0046872">
    <property type="term" value="F:metal ion binding"/>
    <property type="evidence" value="ECO:0007669"/>
    <property type="project" value="UniProtKB-KW"/>
</dbReference>
<proteinExistence type="predicted"/>
<dbReference type="GO" id="GO:0008484">
    <property type="term" value="F:sulfuric ester hydrolase activity"/>
    <property type="evidence" value="ECO:0007669"/>
    <property type="project" value="TreeGrafter"/>
</dbReference>
<keyword evidence="1" id="KW-0479">Metal-binding</keyword>
<evidence type="ECO:0000259" key="3">
    <source>
        <dbReference type="Pfam" id="PF00884"/>
    </source>
</evidence>
<keyword evidence="2" id="KW-0378">Hydrolase</keyword>
<protein>
    <recommendedName>
        <fullName evidence="3">Sulfatase N-terminal domain-containing protein</fullName>
    </recommendedName>
</protein>
<organism evidence="4">
    <name type="scientific">Prymnesium polylepis</name>
    <dbReference type="NCBI Taxonomy" id="72548"/>
    <lineage>
        <taxon>Eukaryota</taxon>
        <taxon>Haptista</taxon>
        <taxon>Haptophyta</taxon>
        <taxon>Prymnesiophyceae</taxon>
        <taxon>Prymnesiales</taxon>
        <taxon>Prymnesiaceae</taxon>
        <taxon>Prymnesium</taxon>
    </lineage>
</organism>
<dbReference type="SUPFAM" id="SSF53649">
    <property type="entry name" value="Alkaline phosphatase-like"/>
    <property type="match status" value="1"/>
</dbReference>
<dbReference type="AlphaFoldDB" id="A0A7S4HCV6"/>
<evidence type="ECO:0000256" key="2">
    <source>
        <dbReference type="ARBA" id="ARBA00022801"/>
    </source>
</evidence>
<dbReference type="Pfam" id="PF00884">
    <property type="entry name" value="Sulfatase"/>
    <property type="match status" value="1"/>
</dbReference>
<evidence type="ECO:0000313" key="4">
    <source>
        <dbReference type="EMBL" id="CAE2195392.1"/>
    </source>
</evidence>
<reference evidence="4" key="1">
    <citation type="submission" date="2021-01" db="EMBL/GenBank/DDBJ databases">
        <authorList>
            <person name="Corre E."/>
            <person name="Pelletier E."/>
            <person name="Niang G."/>
            <person name="Scheremetjew M."/>
            <person name="Finn R."/>
            <person name="Kale V."/>
            <person name="Holt S."/>
            <person name="Cochrane G."/>
            <person name="Meng A."/>
            <person name="Brown T."/>
            <person name="Cohen L."/>
        </authorList>
    </citation>
    <scope>NUCLEOTIDE SEQUENCE</scope>
    <source>
        <strain evidence="4">UIO037</strain>
    </source>
</reference>
<accession>A0A7S4HCV6</accession>
<dbReference type="GO" id="GO:0005737">
    <property type="term" value="C:cytoplasm"/>
    <property type="evidence" value="ECO:0007669"/>
    <property type="project" value="TreeGrafter"/>
</dbReference>
<dbReference type="EMBL" id="HBKO01001488">
    <property type="protein sequence ID" value="CAE2195392.1"/>
    <property type="molecule type" value="Transcribed_RNA"/>
</dbReference>
<dbReference type="InterPro" id="IPR017850">
    <property type="entry name" value="Alkaline_phosphatase_core_sf"/>
</dbReference>